<dbReference type="FunCoup" id="D8QNE2">
    <property type="interactions" value="476"/>
</dbReference>
<feature type="transmembrane region" description="Helical" evidence="6">
    <location>
        <begin position="401"/>
        <end position="422"/>
    </location>
</feature>
<feature type="transmembrane region" description="Helical" evidence="6">
    <location>
        <begin position="371"/>
        <end position="395"/>
    </location>
</feature>
<comment type="similarity">
    <text evidence="2 6">Belongs to the multi antimicrobial extrusion (MATE) (TC 2.A.66.1) family.</text>
</comment>
<dbReference type="GO" id="GO:1990961">
    <property type="term" value="P:xenobiotic detoxification by transmembrane export across the plasma membrane"/>
    <property type="evidence" value="ECO:0007669"/>
    <property type="project" value="InterPro"/>
</dbReference>
<dbReference type="Pfam" id="PF01554">
    <property type="entry name" value="MatE"/>
    <property type="match status" value="2"/>
</dbReference>
<proteinExistence type="inferred from homology"/>
<dbReference type="InterPro" id="IPR045069">
    <property type="entry name" value="MATE_euk"/>
</dbReference>
<dbReference type="AlphaFoldDB" id="D8QNE2"/>
<dbReference type="eggNOG" id="KOG1347">
    <property type="taxonomic scope" value="Eukaryota"/>
</dbReference>
<feature type="transmembrane region" description="Helical" evidence="6">
    <location>
        <begin position="180"/>
        <end position="200"/>
    </location>
</feature>
<feature type="transmembrane region" description="Helical" evidence="6">
    <location>
        <begin position="339"/>
        <end position="359"/>
    </location>
</feature>
<dbReference type="NCBIfam" id="TIGR00797">
    <property type="entry name" value="matE"/>
    <property type="match status" value="1"/>
</dbReference>
<keyword evidence="8" id="KW-1185">Reference proteome</keyword>
<feature type="transmembrane region" description="Helical" evidence="6">
    <location>
        <begin position="259"/>
        <end position="280"/>
    </location>
</feature>
<protein>
    <recommendedName>
        <fullName evidence="6">Protein DETOXIFICATION</fullName>
    </recommendedName>
    <alternativeName>
        <fullName evidence="6">Multidrug and toxic compound extrusion protein</fullName>
    </alternativeName>
</protein>
<gene>
    <name evidence="7" type="ORF">SELMODRAFT_140023</name>
</gene>
<accession>D8QNE2</accession>
<reference evidence="7 8" key="1">
    <citation type="journal article" date="2011" name="Science">
        <title>The Selaginella genome identifies genetic changes associated with the evolution of vascular plants.</title>
        <authorList>
            <person name="Banks J.A."/>
            <person name="Nishiyama T."/>
            <person name="Hasebe M."/>
            <person name="Bowman J.L."/>
            <person name="Gribskov M."/>
            <person name="dePamphilis C."/>
            <person name="Albert V.A."/>
            <person name="Aono N."/>
            <person name="Aoyama T."/>
            <person name="Ambrose B.A."/>
            <person name="Ashton N.W."/>
            <person name="Axtell M.J."/>
            <person name="Barker E."/>
            <person name="Barker M.S."/>
            <person name="Bennetzen J.L."/>
            <person name="Bonawitz N.D."/>
            <person name="Chapple C."/>
            <person name="Cheng C."/>
            <person name="Correa L.G."/>
            <person name="Dacre M."/>
            <person name="DeBarry J."/>
            <person name="Dreyer I."/>
            <person name="Elias M."/>
            <person name="Engstrom E.M."/>
            <person name="Estelle M."/>
            <person name="Feng L."/>
            <person name="Finet C."/>
            <person name="Floyd S.K."/>
            <person name="Frommer W.B."/>
            <person name="Fujita T."/>
            <person name="Gramzow L."/>
            <person name="Gutensohn M."/>
            <person name="Harholt J."/>
            <person name="Hattori M."/>
            <person name="Heyl A."/>
            <person name="Hirai T."/>
            <person name="Hiwatashi Y."/>
            <person name="Ishikawa M."/>
            <person name="Iwata M."/>
            <person name="Karol K.G."/>
            <person name="Koehler B."/>
            <person name="Kolukisaoglu U."/>
            <person name="Kubo M."/>
            <person name="Kurata T."/>
            <person name="Lalonde S."/>
            <person name="Li K."/>
            <person name="Li Y."/>
            <person name="Litt A."/>
            <person name="Lyons E."/>
            <person name="Manning G."/>
            <person name="Maruyama T."/>
            <person name="Michael T.P."/>
            <person name="Mikami K."/>
            <person name="Miyazaki S."/>
            <person name="Morinaga S."/>
            <person name="Murata T."/>
            <person name="Mueller-Roeber B."/>
            <person name="Nelson D.R."/>
            <person name="Obara M."/>
            <person name="Oguri Y."/>
            <person name="Olmstead R.G."/>
            <person name="Onodera N."/>
            <person name="Petersen B.L."/>
            <person name="Pils B."/>
            <person name="Prigge M."/>
            <person name="Rensing S.A."/>
            <person name="Riano-Pachon D.M."/>
            <person name="Roberts A.W."/>
            <person name="Sato Y."/>
            <person name="Scheller H.V."/>
            <person name="Schulz B."/>
            <person name="Schulz C."/>
            <person name="Shakirov E.V."/>
            <person name="Shibagaki N."/>
            <person name="Shinohara N."/>
            <person name="Shippen D.E."/>
            <person name="Soerensen I."/>
            <person name="Sotooka R."/>
            <person name="Sugimoto N."/>
            <person name="Sugita M."/>
            <person name="Sumikawa N."/>
            <person name="Tanurdzic M."/>
            <person name="Theissen G."/>
            <person name="Ulvskov P."/>
            <person name="Wakazuki S."/>
            <person name="Weng J.K."/>
            <person name="Willats W.W."/>
            <person name="Wipf D."/>
            <person name="Wolf P.G."/>
            <person name="Yang L."/>
            <person name="Zimmer A.D."/>
            <person name="Zhu Q."/>
            <person name="Mitros T."/>
            <person name="Hellsten U."/>
            <person name="Loque D."/>
            <person name="Otillar R."/>
            <person name="Salamov A."/>
            <person name="Schmutz J."/>
            <person name="Shapiro H."/>
            <person name="Lindquist E."/>
            <person name="Lucas S."/>
            <person name="Rokhsar D."/>
            <person name="Grigoriev I.V."/>
        </authorList>
    </citation>
    <scope>NUCLEOTIDE SEQUENCE [LARGE SCALE GENOMIC DNA]</scope>
</reference>
<dbReference type="GO" id="GO:0042910">
    <property type="term" value="F:xenobiotic transmembrane transporter activity"/>
    <property type="evidence" value="ECO:0007669"/>
    <property type="project" value="InterPro"/>
</dbReference>
<evidence type="ECO:0000256" key="3">
    <source>
        <dbReference type="ARBA" id="ARBA00022692"/>
    </source>
</evidence>
<feature type="transmembrane region" description="Helical" evidence="6">
    <location>
        <begin position="76"/>
        <end position="96"/>
    </location>
</feature>
<dbReference type="CDD" id="cd13132">
    <property type="entry name" value="MATE_eukaryotic"/>
    <property type="match status" value="1"/>
</dbReference>
<evidence type="ECO:0000256" key="5">
    <source>
        <dbReference type="ARBA" id="ARBA00023136"/>
    </source>
</evidence>
<keyword evidence="3 6" id="KW-0812">Transmembrane</keyword>
<dbReference type="Proteomes" id="UP000001514">
    <property type="component" value="Unassembled WGS sequence"/>
</dbReference>
<comment type="subcellular location">
    <subcellularLocation>
        <location evidence="1">Membrane</location>
        <topology evidence="1">Multi-pass membrane protein</topology>
    </subcellularLocation>
</comment>
<dbReference type="STRING" id="88036.D8QNE2"/>
<dbReference type="KEGG" id="smo:SELMODRAFT_140023"/>
<evidence type="ECO:0000256" key="1">
    <source>
        <dbReference type="ARBA" id="ARBA00004141"/>
    </source>
</evidence>
<dbReference type="OMA" id="IWVFIPE"/>
<dbReference type="GO" id="GO:0015297">
    <property type="term" value="F:antiporter activity"/>
    <property type="evidence" value="ECO:0007669"/>
    <property type="project" value="InterPro"/>
</dbReference>
<name>D8QNE2_SELML</name>
<evidence type="ECO:0000313" key="8">
    <source>
        <dbReference type="Proteomes" id="UP000001514"/>
    </source>
</evidence>
<organism evidence="8">
    <name type="scientific">Selaginella moellendorffii</name>
    <name type="common">Spikemoss</name>
    <dbReference type="NCBI Taxonomy" id="88036"/>
    <lineage>
        <taxon>Eukaryota</taxon>
        <taxon>Viridiplantae</taxon>
        <taxon>Streptophyta</taxon>
        <taxon>Embryophyta</taxon>
        <taxon>Tracheophyta</taxon>
        <taxon>Lycopodiopsida</taxon>
        <taxon>Selaginellales</taxon>
        <taxon>Selaginellaceae</taxon>
        <taxon>Selaginella</taxon>
    </lineage>
</organism>
<dbReference type="InParanoid" id="D8QNE2"/>
<dbReference type="GO" id="GO:0022857">
    <property type="term" value="F:transmembrane transporter activity"/>
    <property type="evidence" value="ECO:0000318"/>
    <property type="project" value="GO_Central"/>
</dbReference>
<dbReference type="InterPro" id="IPR002528">
    <property type="entry name" value="MATE_fam"/>
</dbReference>
<feature type="transmembrane region" description="Helical" evidence="6">
    <location>
        <begin position="145"/>
        <end position="168"/>
    </location>
</feature>
<dbReference type="HOGENOM" id="CLU_012893_1_0_1"/>
<evidence type="ECO:0000256" key="4">
    <source>
        <dbReference type="ARBA" id="ARBA00022989"/>
    </source>
</evidence>
<evidence type="ECO:0000313" key="7">
    <source>
        <dbReference type="EMBL" id="EFJ38086.1"/>
    </source>
</evidence>
<evidence type="ECO:0000256" key="6">
    <source>
        <dbReference type="RuleBase" id="RU004914"/>
    </source>
</evidence>
<dbReference type="PANTHER" id="PTHR11206">
    <property type="entry name" value="MULTIDRUG RESISTANCE PROTEIN"/>
    <property type="match status" value="1"/>
</dbReference>
<keyword evidence="5 6" id="KW-0472">Membrane</keyword>
<evidence type="ECO:0000256" key="2">
    <source>
        <dbReference type="ARBA" id="ARBA00010199"/>
    </source>
</evidence>
<dbReference type="GO" id="GO:0016020">
    <property type="term" value="C:membrane"/>
    <property type="evidence" value="ECO:0000318"/>
    <property type="project" value="GO_Central"/>
</dbReference>
<dbReference type="Gramene" id="EFJ38086">
    <property type="protein sequence ID" value="EFJ38086"/>
    <property type="gene ID" value="SELMODRAFT_140023"/>
</dbReference>
<feature type="transmembrane region" description="Helical" evidence="6">
    <location>
        <begin position="116"/>
        <end position="133"/>
    </location>
</feature>
<feature type="transmembrane region" description="Helical" evidence="6">
    <location>
        <begin position="301"/>
        <end position="319"/>
    </location>
</feature>
<feature type="transmembrane region" description="Helical" evidence="6">
    <location>
        <begin position="221"/>
        <end position="239"/>
    </location>
</feature>
<keyword evidence="4 6" id="KW-1133">Transmembrane helix</keyword>
<dbReference type="EMBL" id="GL377565">
    <property type="protein sequence ID" value="EFJ38086.1"/>
    <property type="molecule type" value="Genomic_DNA"/>
</dbReference>
<sequence length="446" mass="47710">MRLALPMMGVNLMQFAIQITSVMLVGHLGELQLSSASIATSLCTVTGYSLLQGLATGLETLCGQAFGAKQYHKVGLYLYRAVLVLLAVAIPVAVLWLNMERFLLVLHQAPDISSSAGIYARWLVPGLFAFGFLQPLIKFLQAQSFVLPMFLCSSVTLVVHVSICWVFIYKVGMGNAGAALATSVSNWINVFFLAGVALLTPRCRKCLPELSMEVFEHVFEFLKLAVPSTLMFCLEWWSFESLVLLSGVLPNPKLETSVFSIMLNIINFCYMVPYGISAAASTRISNELGAGHPFEARLSQGVSFGLAAIDAVFVSTLLFCLRDVLGRAFSNEAEVVGHVSRMIPILAAMTVMDAFAGVVSGSARGCGWQMLATIANLGAFYVVGLPVGCILAFVVGLGGKGLLIGVLSGVSTQAAVLSVIALSTNWAKQAQAAMIRVDSETIPLLC</sequence>